<keyword evidence="3" id="KW-1185">Reference proteome</keyword>
<feature type="compositionally biased region" description="Polar residues" evidence="1">
    <location>
        <begin position="72"/>
        <end position="89"/>
    </location>
</feature>
<organism evidence="2 3">
    <name type="scientific">Danaus plexippus plexippus</name>
    <dbReference type="NCBI Taxonomy" id="278856"/>
    <lineage>
        <taxon>Eukaryota</taxon>
        <taxon>Metazoa</taxon>
        <taxon>Ecdysozoa</taxon>
        <taxon>Arthropoda</taxon>
        <taxon>Hexapoda</taxon>
        <taxon>Insecta</taxon>
        <taxon>Pterygota</taxon>
        <taxon>Neoptera</taxon>
        <taxon>Endopterygota</taxon>
        <taxon>Lepidoptera</taxon>
        <taxon>Glossata</taxon>
        <taxon>Ditrysia</taxon>
        <taxon>Papilionoidea</taxon>
        <taxon>Nymphalidae</taxon>
        <taxon>Danainae</taxon>
        <taxon>Danaini</taxon>
        <taxon>Danaina</taxon>
        <taxon>Danaus</taxon>
        <taxon>Danaus</taxon>
    </lineage>
</organism>
<feature type="region of interest" description="Disordered" evidence="1">
    <location>
        <begin position="26"/>
        <end position="89"/>
    </location>
</feature>
<protein>
    <submittedName>
        <fullName evidence="2">Uncharacterized protein</fullName>
    </submittedName>
</protein>
<evidence type="ECO:0000256" key="1">
    <source>
        <dbReference type="SAM" id="MobiDB-lite"/>
    </source>
</evidence>
<feature type="compositionally biased region" description="Basic and acidic residues" evidence="1">
    <location>
        <begin position="28"/>
        <end position="46"/>
    </location>
</feature>
<proteinExistence type="predicted"/>
<dbReference type="Proteomes" id="UP000007151">
    <property type="component" value="Unassembled WGS sequence"/>
</dbReference>
<gene>
    <name evidence="2" type="ORF">KGM_205424</name>
</gene>
<dbReference type="AlphaFoldDB" id="A0A212FPD9"/>
<feature type="compositionally biased region" description="Polar residues" evidence="1">
    <location>
        <begin position="51"/>
        <end position="64"/>
    </location>
</feature>
<sequence>MDSLMTIIERYPSETEIVTYTKHTITTSEKHEDKQEDFDFSREGSAVRELSPSSGRSVAHSTVSGKHFTDPASGSWSGQDEELSSSGSFSRARADLMLGSTDSLEATSSNATRATYNYEVDTPMTGSLTSGGKFHN</sequence>
<dbReference type="KEGG" id="dpl:KGM_205424"/>
<name>A0A212FPD9_DANPL</name>
<reference evidence="2 3" key="1">
    <citation type="journal article" date="2011" name="Cell">
        <title>The monarch butterfly genome yields insights into long-distance migration.</title>
        <authorList>
            <person name="Zhan S."/>
            <person name="Merlin C."/>
            <person name="Boore J.L."/>
            <person name="Reppert S.M."/>
        </authorList>
    </citation>
    <scope>NUCLEOTIDE SEQUENCE [LARGE SCALE GENOMIC DNA]</scope>
    <source>
        <strain evidence="2">F-2</strain>
    </source>
</reference>
<dbReference type="EMBL" id="AGBW02002986">
    <property type="protein sequence ID" value="OWR55597.1"/>
    <property type="molecule type" value="Genomic_DNA"/>
</dbReference>
<dbReference type="InParanoid" id="A0A212FPD9"/>
<feature type="region of interest" description="Disordered" evidence="1">
    <location>
        <begin position="101"/>
        <end position="136"/>
    </location>
</feature>
<evidence type="ECO:0000313" key="2">
    <source>
        <dbReference type="EMBL" id="OWR55597.1"/>
    </source>
</evidence>
<evidence type="ECO:0000313" key="3">
    <source>
        <dbReference type="Proteomes" id="UP000007151"/>
    </source>
</evidence>
<comment type="caution">
    <text evidence="2">The sequence shown here is derived from an EMBL/GenBank/DDBJ whole genome shotgun (WGS) entry which is preliminary data.</text>
</comment>
<feature type="compositionally biased region" description="Polar residues" evidence="1">
    <location>
        <begin position="101"/>
        <end position="115"/>
    </location>
</feature>
<accession>A0A212FPD9</accession>